<evidence type="ECO:0000313" key="1">
    <source>
        <dbReference type="EMBL" id="QUI24880.1"/>
    </source>
</evidence>
<dbReference type="Proteomes" id="UP000683246">
    <property type="component" value="Chromosome"/>
</dbReference>
<dbReference type="KEGG" id="vpy:HZI73_22390"/>
<sequence>MGWFSKKAKIEDTGYKFELITERGNGFYSWNGNLYQSDIIRSCIRPQSRAVGKLLAKHIRNAKEGIKINPEPYMRFLLEEPNPHMTGQMLQEKVATQLALNNNAFILIVRDDFGYPYQLYPITPTGVEVIYNKNGEMLLKFTLINGKTKTFAYSDIIHLRQDFNENDIFGDSPSKVLTSLMEVVTATDQGIVKAIKSSNVIKWLLKFKQVLKPDDIKENVKNFVDNYLSIDSETGGAAAADAKYDIEQVKPESYVPNAAQMDRTTARIYNFFNTNEKIVQSKYTEDEWNAYYEAVIEPIATQMSGEYSRRLFTRKERGFGNKIIFEASSLQYASMSTKLNLLQMVDRGAMTPNEWRYVMNMGPIENGDKPVRRLDTAVVTEGGEENSESED</sequence>
<organism evidence="1 2">
    <name type="scientific">Vallitalea pronyensis</name>
    <dbReference type="NCBI Taxonomy" id="1348613"/>
    <lineage>
        <taxon>Bacteria</taxon>
        <taxon>Bacillati</taxon>
        <taxon>Bacillota</taxon>
        <taxon>Clostridia</taxon>
        <taxon>Lachnospirales</taxon>
        <taxon>Vallitaleaceae</taxon>
        <taxon>Vallitalea</taxon>
    </lineage>
</organism>
<reference evidence="1" key="1">
    <citation type="submission" date="2020-07" db="EMBL/GenBank/DDBJ databases">
        <title>Vallitalea pronyensis genome.</title>
        <authorList>
            <person name="Postec A."/>
        </authorList>
    </citation>
    <scope>NUCLEOTIDE SEQUENCE</scope>
    <source>
        <strain evidence="1">FatNI3</strain>
    </source>
</reference>
<dbReference type="AlphaFoldDB" id="A0A8J8SIF6"/>
<dbReference type="RefSeq" id="WP_212695580.1">
    <property type="nucleotide sequence ID" value="NZ_CP058649.1"/>
</dbReference>
<accession>A0A8J8SIF6</accession>
<name>A0A8J8SIF6_9FIRM</name>
<evidence type="ECO:0000313" key="2">
    <source>
        <dbReference type="Proteomes" id="UP000683246"/>
    </source>
</evidence>
<protein>
    <submittedName>
        <fullName evidence="1">Phage portal protein</fullName>
    </submittedName>
</protein>
<keyword evidence="2" id="KW-1185">Reference proteome</keyword>
<gene>
    <name evidence="1" type="ORF">HZI73_22390</name>
</gene>
<dbReference type="Pfam" id="PF04860">
    <property type="entry name" value="Phage_portal"/>
    <property type="match status" value="1"/>
</dbReference>
<dbReference type="InterPro" id="IPR006944">
    <property type="entry name" value="Phage/GTA_portal"/>
</dbReference>
<proteinExistence type="predicted"/>
<dbReference type="EMBL" id="CP058649">
    <property type="protein sequence ID" value="QUI24880.1"/>
    <property type="molecule type" value="Genomic_DNA"/>
</dbReference>